<feature type="compositionally biased region" description="Acidic residues" evidence="1">
    <location>
        <begin position="125"/>
        <end position="140"/>
    </location>
</feature>
<dbReference type="EMBL" id="CAMAPE010000018">
    <property type="protein sequence ID" value="CAH9085396.1"/>
    <property type="molecule type" value="Genomic_DNA"/>
</dbReference>
<dbReference type="AlphaFoldDB" id="A0A9P0Z3I1"/>
<evidence type="ECO:0000313" key="3">
    <source>
        <dbReference type="Proteomes" id="UP001152484"/>
    </source>
</evidence>
<keyword evidence="3" id="KW-1185">Reference proteome</keyword>
<sequence length="153" mass="17793">MLRTDPLKISPSPPMSTPRITFSESFGQFLKQFPWPHHRNKGIELADKTMIAKMWANYVARQTYNTRCQHILWAMVPVMQQLVGKPVVMRDYSDNGILLGQVRKYERDLKWAADHGAALEREPLTESEDEDENDVEEEDADQYKWVVVVFSPL</sequence>
<feature type="region of interest" description="Disordered" evidence="1">
    <location>
        <begin position="120"/>
        <end position="140"/>
    </location>
</feature>
<dbReference type="Proteomes" id="UP001152484">
    <property type="component" value="Unassembled WGS sequence"/>
</dbReference>
<gene>
    <name evidence="2" type="ORF">CEURO_LOCUS9371</name>
</gene>
<evidence type="ECO:0000256" key="1">
    <source>
        <dbReference type="SAM" id="MobiDB-lite"/>
    </source>
</evidence>
<name>A0A9P0Z3I1_CUSEU</name>
<organism evidence="2 3">
    <name type="scientific">Cuscuta europaea</name>
    <name type="common">European dodder</name>
    <dbReference type="NCBI Taxonomy" id="41803"/>
    <lineage>
        <taxon>Eukaryota</taxon>
        <taxon>Viridiplantae</taxon>
        <taxon>Streptophyta</taxon>
        <taxon>Embryophyta</taxon>
        <taxon>Tracheophyta</taxon>
        <taxon>Spermatophyta</taxon>
        <taxon>Magnoliopsida</taxon>
        <taxon>eudicotyledons</taxon>
        <taxon>Gunneridae</taxon>
        <taxon>Pentapetalae</taxon>
        <taxon>asterids</taxon>
        <taxon>lamiids</taxon>
        <taxon>Solanales</taxon>
        <taxon>Convolvulaceae</taxon>
        <taxon>Cuscuteae</taxon>
        <taxon>Cuscuta</taxon>
        <taxon>Cuscuta subgen. Cuscuta</taxon>
    </lineage>
</organism>
<accession>A0A9P0Z3I1</accession>
<reference evidence="2" key="1">
    <citation type="submission" date="2022-07" db="EMBL/GenBank/DDBJ databases">
        <authorList>
            <person name="Macas J."/>
            <person name="Novak P."/>
            <person name="Neumann P."/>
        </authorList>
    </citation>
    <scope>NUCLEOTIDE SEQUENCE</scope>
</reference>
<proteinExistence type="predicted"/>
<evidence type="ECO:0000313" key="2">
    <source>
        <dbReference type="EMBL" id="CAH9085396.1"/>
    </source>
</evidence>
<comment type="caution">
    <text evidence="2">The sequence shown here is derived from an EMBL/GenBank/DDBJ whole genome shotgun (WGS) entry which is preliminary data.</text>
</comment>
<protein>
    <submittedName>
        <fullName evidence="2">Uncharacterized protein</fullName>
    </submittedName>
</protein>